<dbReference type="RefSeq" id="WP_087913465.1">
    <property type="nucleotide sequence ID" value="NZ_CP021780.1"/>
</dbReference>
<dbReference type="KEGG" id="pdh:B9T62_00365"/>
<dbReference type="AlphaFoldDB" id="A0A2Z2K9D8"/>
<sequence>MRKIIMIGAIVLSLTTNGAVASIHTGTAHAAASSLKLEVDGQTVLPAIPPFYSGELAYVPARVLLEYYPGDLKWNNTLKTLTFSTHDDMPDSTLKPGDSYMKSYFAQNQKLQLDGPAILRNGHMYIPVNTLTSLTGATVKLDTARTSVTVIPGSLSTTVRTPTEPLAVAEDNPKVKLYAVLKDGHTYKGHILEVNGKKHTYNWQTPRLLSHPPQLFYADIDKDGKPEVVVVMTLGTGTGMVEQRIHVVNPEDWTELAVPEAYKAAGDWLSSSVSAVGKDMLVKLQVKGDSASAVTLRFPDRMSYEGEDGTYNKHAGIGAVTYYSVESGKLKAVTNVTIGFVESIGNLTVLYQAGGSGMEAGSVKFELHDEYAQYVVKP</sequence>
<feature type="signal peptide" evidence="1">
    <location>
        <begin position="1"/>
        <end position="21"/>
    </location>
</feature>
<organism evidence="3 4">
    <name type="scientific">Paenibacillus donghaensis</name>
    <dbReference type="NCBI Taxonomy" id="414771"/>
    <lineage>
        <taxon>Bacteria</taxon>
        <taxon>Bacillati</taxon>
        <taxon>Bacillota</taxon>
        <taxon>Bacilli</taxon>
        <taxon>Bacillales</taxon>
        <taxon>Paenibacillaceae</taxon>
        <taxon>Paenibacillus</taxon>
    </lineage>
</organism>
<protein>
    <recommendedName>
        <fullName evidence="2">Copper amine oxidase-like N-terminal domain-containing protein</fullName>
    </recommendedName>
</protein>
<feature type="chain" id="PRO_5039398468" description="Copper amine oxidase-like N-terminal domain-containing protein" evidence="1">
    <location>
        <begin position="22"/>
        <end position="378"/>
    </location>
</feature>
<name>A0A2Z2K9D8_9BACL</name>
<keyword evidence="1" id="KW-0732">Signal</keyword>
<gene>
    <name evidence="3" type="ORF">B9T62_00365</name>
</gene>
<dbReference type="OrthoDB" id="2696313at2"/>
<proteinExistence type="predicted"/>
<evidence type="ECO:0000256" key="1">
    <source>
        <dbReference type="SAM" id="SignalP"/>
    </source>
</evidence>
<accession>A0A2Z2K9D8</accession>
<feature type="domain" description="Copper amine oxidase-like N-terminal" evidence="2">
    <location>
        <begin position="39"/>
        <end position="149"/>
    </location>
</feature>
<dbReference type="InterPro" id="IPR036582">
    <property type="entry name" value="Mao_N_sf"/>
</dbReference>
<dbReference type="Pfam" id="PF07833">
    <property type="entry name" value="Cu_amine_oxidN1"/>
    <property type="match status" value="1"/>
</dbReference>
<dbReference type="SUPFAM" id="SSF55383">
    <property type="entry name" value="Copper amine oxidase, domain N"/>
    <property type="match status" value="1"/>
</dbReference>
<dbReference type="InterPro" id="IPR012854">
    <property type="entry name" value="Cu_amine_oxidase-like_N"/>
</dbReference>
<evidence type="ECO:0000259" key="2">
    <source>
        <dbReference type="Pfam" id="PF07833"/>
    </source>
</evidence>
<evidence type="ECO:0000313" key="3">
    <source>
        <dbReference type="EMBL" id="ASA19440.1"/>
    </source>
</evidence>
<dbReference type="EMBL" id="CP021780">
    <property type="protein sequence ID" value="ASA19440.1"/>
    <property type="molecule type" value="Genomic_DNA"/>
</dbReference>
<dbReference type="Proteomes" id="UP000249890">
    <property type="component" value="Chromosome"/>
</dbReference>
<dbReference type="Gene3D" id="3.30.457.10">
    <property type="entry name" value="Copper amine oxidase-like, N-terminal domain"/>
    <property type="match status" value="1"/>
</dbReference>
<evidence type="ECO:0000313" key="4">
    <source>
        <dbReference type="Proteomes" id="UP000249890"/>
    </source>
</evidence>
<reference evidence="3 4" key="1">
    <citation type="submission" date="2017-06" db="EMBL/GenBank/DDBJ databases">
        <title>Complete genome sequence of Paenibacillus donghaensis KCTC 13049T isolated from East Sea sediment, South Korea.</title>
        <authorList>
            <person name="Jung B.K."/>
            <person name="Hong S.-J."/>
            <person name="Shin J.-H."/>
        </authorList>
    </citation>
    <scope>NUCLEOTIDE SEQUENCE [LARGE SCALE GENOMIC DNA]</scope>
    <source>
        <strain evidence="3 4">KCTC 13049</strain>
    </source>
</reference>
<keyword evidence="4" id="KW-1185">Reference proteome</keyword>